<proteinExistence type="predicted"/>
<feature type="domain" description="Serine aminopeptidase S33" evidence="1">
    <location>
        <begin position="82"/>
        <end position="191"/>
    </location>
</feature>
<accession>A0A0D6R8A1</accession>
<dbReference type="PANTHER" id="PTHR42886">
    <property type="entry name" value="RE40534P-RELATED"/>
    <property type="match status" value="1"/>
</dbReference>
<dbReference type="AlphaFoldDB" id="A0A0D6R8A1"/>
<dbReference type="SUPFAM" id="SSF53474">
    <property type="entry name" value="alpha/beta-Hydrolases"/>
    <property type="match status" value="1"/>
</dbReference>
<evidence type="ECO:0000313" key="2">
    <source>
        <dbReference type="EMBL" id="JAG98553.1"/>
    </source>
</evidence>
<dbReference type="Pfam" id="PF12146">
    <property type="entry name" value="Hydrolase_4"/>
    <property type="match status" value="1"/>
</dbReference>
<dbReference type="PANTHER" id="PTHR42886:SF53">
    <property type="entry name" value="ALPHA_BETA-HYDROLASES SUPERFAMILY PROTEIN"/>
    <property type="match status" value="1"/>
</dbReference>
<reference evidence="2" key="1">
    <citation type="submission" date="2015-03" db="EMBL/GenBank/DDBJ databases">
        <title>A transcriptome of Araucaria cunninghamii, an australian fine timber species.</title>
        <authorList>
            <person name="Jing Yi C.J.Y."/>
            <person name="Yin San L.Y.S."/>
            <person name="Abdul Karim S.S."/>
            <person name="Wan Azmi N.N."/>
            <person name="Hercus R.R."/>
            <person name="Croft L.L."/>
        </authorList>
    </citation>
    <scope>NUCLEOTIDE SEQUENCE</scope>
    <source>
        <strain evidence="2">MI0301</strain>
        <tissue evidence="2">Leaf</tissue>
    </source>
</reference>
<dbReference type="EMBL" id="GCKF01022591">
    <property type="protein sequence ID" value="JAG98553.1"/>
    <property type="molecule type" value="Transcribed_RNA"/>
</dbReference>
<dbReference type="InterPro" id="IPR022742">
    <property type="entry name" value="Hydrolase_4"/>
</dbReference>
<sequence>MATSILPVHLIPCKYNAIQTRKFSYRANLQLKRRNSGRLISIITMAEGNSENRSSAVVQERIIIPNKHGEKLVGVLDDTGSRELAVFCHGFRSCKEHNPLAGLATTLTSDGISTFRFDFSGNGESKGQFLYGNYWKEVEDLQSVVLYFTGKERKVNTIIGHSKGGNCVLLYASKYHDIVDTVINISGRYALEKGIEERLGKDFKHRINEDGFFDVKDKLGNMAYRVTKESLMDRLQTDMKSAALSIARSCRVLTIHGSKDEIIPVTDAFEFDKLIPNHTLHVIDGADHVYSFHQNDLAPVILNFMRSG</sequence>
<dbReference type="InterPro" id="IPR029058">
    <property type="entry name" value="AB_hydrolase_fold"/>
</dbReference>
<evidence type="ECO:0000259" key="1">
    <source>
        <dbReference type="Pfam" id="PF12146"/>
    </source>
</evidence>
<organism evidence="2">
    <name type="scientific">Araucaria cunninghamii</name>
    <name type="common">Hoop pine</name>
    <name type="synonym">Moreton Bay pine</name>
    <dbReference type="NCBI Taxonomy" id="56994"/>
    <lineage>
        <taxon>Eukaryota</taxon>
        <taxon>Viridiplantae</taxon>
        <taxon>Streptophyta</taxon>
        <taxon>Embryophyta</taxon>
        <taxon>Tracheophyta</taxon>
        <taxon>Spermatophyta</taxon>
        <taxon>Pinopsida</taxon>
        <taxon>Pinidae</taxon>
        <taxon>Conifers II</taxon>
        <taxon>Araucariales</taxon>
        <taxon>Araucariaceae</taxon>
        <taxon>Araucaria</taxon>
    </lineage>
</organism>
<protein>
    <recommendedName>
        <fullName evidence="1">Serine aminopeptidase S33 domain-containing protein</fullName>
    </recommendedName>
</protein>
<name>A0A0D6R8A1_ARACU</name>
<dbReference type="Gene3D" id="3.40.50.1820">
    <property type="entry name" value="alpha/beta hydrolase"/>
    <property type="match status" value="1"/>
</dbReference>